<feature type="transmembrane region" description="Helical" evidence="9">
    <location>
        <begin position="27"/>
        <end position="48"/>
    </location>
</feature>
<evidence type="ECO:0000256" key="5">
    <source>
        <dbReference type="ARBA" id="ARBA00022989"/>
    </source>
</evidence>
<comment type="similarity">
    <text evidence="2 7">Belongs to the sodium:solute symporter (SSF) (TC 2.A.21) family.</text>
</comment>
<feature type="transmembrane region" description="Helical" evidence="9">
    <location>
        <begin position="261"/>
        <end position="281"/>
    </location>
</feature>
<dbReference type="GO" id="GO:0005886">
    <property type="term" value="C:plasma membrane"/>
    <property type="evidence" value="ECO:0007669"/>
    <property type="project" value="TreeGrafter"/>
</dbReference>
<dbReference type="InterPro" id="IPR038377">
    <property type="entry name" value="Na/Glc_symporter_sf"/>
</dbReference>
<dbReference type="PROSITE" id="PS50283">
    <property type="entry name" value="NA_SOLUT_SYMP_3"/>
    <property type="match status" value="1"/>
</dbReference>
<proteinExistence type="inferred from homology"/>
<dbReference type="OrthoDB" id="6132759at2759"/>
<feature type="region of interest" description="Disordered" evidence="8">
    <location>
        <begin position="442"/>
        <end position="477"/>
    </location>
</feature>
<sequence>MIFTIAMGVGVLTTYPQIANIAGIHGLLVYTIAGAIPIFLFSVFTPMIRKKCPDGFVLTEWCFQRFGKITGLYLSLFTLFTMFLYMISELTAIHDAIEALTGLNATPCVIIECVFTTIYTALGGFKVSFKTDVIQTCFVLVTLVIAVIAYSTEIHIDHELKQETYHQLTGSNKLGWMLLYILNIAIITNDAFLSGFWLRAFAAKSDKDLIIGTSIAAVVCAIVCTLAGLPGILGVWTGDLVIGDDNGYNAFYILCAKMDKWVIGIVLIFAVSISTCTFDSLLSATTSSISNDIFRNKVNMLWVRFLVVLIMIPSLVVTLKCSANVLQVYLIADLVSASIIPVMFLGLWGKLYFLRGIDVMFGGLGALVAVFVYGCIYYDSAKEGGRLLLIWNGLYDDSDWGPFGAFVVAPVFGILLGFICAGFRIGVLYLHSKRTGKPFTALDRPVENSTEDESLEPHFLSVEDEDNKANKSAVSSA</sequence>
<dbReference type="InterPro" id="IPR050277">
    <property type="entry name" value="Sodium:Solute_Symporter"/>
</dbReference>
<dbReference type="EMBL" id="BSXU01005200">
    <property type="protein sequence ID" value="GMG51390.1"/>
    <property type="molecule type" value="Genomic_DNA"/>
</dbReference>
<keyword evidence="11" id="KW-1185">Reference proteome</keyword>
<feature type="transmembrane region" description="Helical" evidence="9">
    <location>
        <begin position="359"/>
        <end position="380"/>
    </location>
</feature>
<feature type="transmembrane region" description="Helical" evidence="9">
    <location>
        <begin position="301"/>
        <end position="319"/>
    </location>
</feature>
<evidence type="ECO:0000256" key="3">
    <source>
        <dbReference type="ARBA" id="ARBA00022448"/>
    </source>
</evidence>
<reference evidence="10" key="1">
    <citation type="submission" date="2023-04" db="EMBL/GenBank/DDBJ databases">
        <title>Ambrosiozyma monospora NBRC 1965.</title>
        <authorList>
            <person name="Ichikawa N."/>
            <person name="Sato H."/>
            <person name="Tonouchi N."/>
        </authorList>
    </citation>
    <scope>NUCLEOTIDE SEQUENCE</scope>
    <source>
        <strain evidence="10">NBRC 1965</strain>
    </source>
</reference>
<evidence type="ECO:0000313" key="10">
    <source>
        <dbReference type="EMBL" id="GMG51390.1"/>
    </source>
</evidence>
<dbReference type="GO" id="GO:0015606">
    <property type="term" value="F:spermidine transmembrane transporter activity"/>
    <property type="evidence" value="ECO:0007669"/>
    <property type="project" value="TreeGrafter"/>
</dbReference>
<dbReference type="Gene3D" id="1.20.1730.10">
    <property type="entry name" value="Sodium/glucose cotransporter"/>
    <property type="match status" value="1"/>
</dbReference>
<dbReference type="PANTHER" id="PTHR48086:SF10">
    <property type="entry name" value="AGR155CP"/>
    <property type="match status" value="1"/>
</dbReference>
<evidence type="ECO:0000256" key="1">
    <source>
        <dbReference type="ARBA" id="ARBA00004141"/>
    </source>
</evidence>
<dbReference type="InterPro" id="IPR001734">
    <property type="entry name" value="Na/solute_symporter"/>
</dbReference>
<accession>A0A9W6Z2Y8</accession>
<keyword evidence="6 9" id="KW-0472">Membrane</keyword>
<feature type="transmembrane region" description="Helical" evidence="9">
    <location>
        <begin position="99"/>
        <end position="121"/>
    </location>
</feature>
<name>A0A9W6Z2Y8_AMBMO</name>
<dbReference type="AlphaFoldDB" id="A0A9W6Z2Y8"/>
<feature type="transmembrane region" description="Helical" evidence="9">
    <location>
        <begin position="133"/>
        <end position="156"/>
    </location>
</feature>
<feature type="transmembrane region" description="Helical" evidence="9">
    <location>
        <begin position="210"/>
        <end position="236"/>
    </location>
</feature>
<dbReference type="Proteomes" id="UP001165063">
    <property type="component" value="Unassembled WGS sequence"/>
</dbReference>
<feature type="transmembrane region" description="Helical" evidence="9">
    <location>
        <begin position="69"/>
        <end position="87"/>
    </location>
</feature>
<comment type="subcellular location">
    <subcellularLocation>
        <location evidence="1">Membrane</location>
        <topology evidence="1">Multi-pass membrane protein</topology>
    </subcellularLocation>
</comment>
<evidence type="ECO:0000256" key="7">
    <source>
        <dbReference type="RuleBase" id="RU362091"/>
    </source>
</evidence>
<evidence type="ECO:0000256" key="8">
    <source>
        <dbReference type="SAM" id="MobiDB-lite"/>
    </source>
</evidence>
<gene>
    <name evidence="10" type="ORF">Amon01_000723700</name>
</gene>
<comment type="caution">
    <text evidence="10">The sequence shown here is derived from an EMBL/GenBank/DDBJ whole genome shotgun (WGS) entry which is preliminary data.</text>
</comment>
<feature type="transmembrane region" description="Helical" evidence="9">
    <location>
        <begin position="325"/>
        <end position="347"/>
    </location>
</feature>
<evidence type="ECO:0000256" key="6">
    <source>
        <dbReference type="ARBA" id="ARBA00023136"/>
    </source>
</evidence>
<dbReference type="PANTHER" id="PTHR48086">
    <property type="entry name" value="SODIUM/PROLINE SYMPORTER-RELATED"/>
    <property type="match status" value="1"/>
</dbReference>
<dbReference type="Pfam" id="PF00474">
    <property type="entry name" value="SSF"/>
    <property type="match status" value="1"/>
</dbReference>
<evidence type="ECO:0000313" key="11">
    <source>
        <dbReference type="Proteomes" id="UP001165063"/>
    </source>
</evidence>
<evidence type="ECO:0000256" key="4">
    <source>
        <dbReference type="ARBA" id="ARBA00022692"/>
    </source>
</evidence>
<feature type="transmembrane region" description="Helical" evidence="9">
    <location>
        <begin position="400"/>
        <end position="430"/>
    </location>
</feature>
<keyword evidence="4 9" id="KW-0812">Transmembrane</keyword>
<evidence type="ECO:0000256" key="9">
    <source>
        <dbReference type="SAM" id="Phobius"/>
    </source>
</evidence>
<feature type="transmembrane region" description="Helical" evidence="9">
    <location>
        <begin position="176"/>
        <end position="198"/>
    </location>
</feature>
<protein>
    <submittedName>
        <fullName evidence="10">Unnamed protein product</fullName>
    </submittedName>
</protein>
<keyword evidence="5 9" id="KW-1133">Transmembrane helix</keyword>
<organism evidence="10 11">
    <name type="scientific">Ambrosiozyma monospora</name>
    <name type="common">Yeast</name>
    <name type="synonym">Endomycopsis monosporus</name>
    <dbReference type="NCBI Taxonomy" id="43982"/>
    <lineage>
        <taxon>Eukaryota</taxon>
        <taxon>Fungi</taxon>
        <taxon>Dikarya</taxon>
        <taxon>Ascomycota</taxon>
        <taxon>Saccharomycotina</taxon>
        <taxon>Pichiomycetes</taxon>
        <taxon>Pichiales</taxon>
        <taxon>Pichiaceae</taxon>
        <taxon>Ambrosiozyma</taxon>
    </lineage>
</organism>
<keyword evidence="3" id="KW-0813">Transport</keyword>
<evidence type="ECO:0000256" key="2">
    <source>
        <dbReference type="ARBA" id="ARBA00006434"/>
    </source>
</evidence>